<sequence>MGVTPDAARPLSLKASATLLGGNESSIKPDSKQRFQELAPHEQEESDYYSSTILQHSQRKMMPLLLESAAASNHGVAEFSSTLVSDAMHLRSIYSHRWTAVALRAYKLRNSHTYRLGGFILVLLHVLMLSLEAPRGEWELLPAWLRWFTEDTQATLTTALNIGGLALYALDLLCQACYVNLYWRDVDWAHDFVKKKGIRRNMKAMQSSMRSSTTTTIRAPSSNPITYYCHAISAFISDHEINMIFLLNAGVVTFMIMCTAADIPSRGAYLRPFMSRLLTYLLDIFIILAGFLIIFSAITPFVMGSYILPESVSMIKKEQGFSTFFLSLLNYYVLLTTESFPVVFDQFSSDYTGWFFVLFLVLGYFVFMAYVTAIVFDAYYEVKIQISLQEYLTEKAALATAFLCIAYDQVTMEYNTELTLNDLLRAHLVFAGKEAGFNRVTELFTKLDVDANGSLDEKEFYHFCDAVVSQVMDKDSYFVVDEEGRVASGSNAASPGRGASGEYGPVGMVARMRFRCEEQMDKFVPKEGTHVLLRHIVDIFRSGLLTVFLILAFIWLYFFAVLGMHSFGQQSCLETAATYHDLTEIPYYERFDTLQHSLISIFRLSTGSGWHEVMFLYWPCKQYGELIVPLFFVSFHFSFCIVFYNVLGGLIFAHYKQLSETKKAAAEKKKAKAIRKKMKKKKGGGQTRGRQGSVIPEMRLSARFWRDELGKKGTGGDSFFDTATSPAANDSGGDGRGSMGGGGRGSMGYTLARTTSEDASSPETREMRSRARKMQDLYQEHLSLQFAHLNAQQSLSLYPHTQNTANYMAERMLKPNAGMRWDTQMIDKKEEEAASRRQTHRSSTTRRTSMVSRGSAIVGKSNIFGRMMTSSKQATRSFDVGDGGSFLIDSDDDSSEDEAGGGAGSGGGVKGLIERFEEQAGGGGGGGMASGRRDVAGRRSSWLASMGVKPKTPQQWGGREGGGGGGEGKGSAEVEMMGTSKTDIHI</sequence>
<accession>A0ABQ6MZH6</accession>
<reference evidence="8 9" key="1">
    <citation type="journal article" date="2023" name="Commun. Biol.">
        <title>Genome analysis of Parmales, the sister group of diatoms, reveals the evolutionary specialization of diatoms from phago-mixotrophs to photoautotrophs.</title>
        <authorList>
            <person name="Ban H."/>
            <person name="Sato S."/>
            <person name="Yoshikawa S."/>
            <person name="Yamada K."/>
            <person name="Nakamura Y."/>
            <person name="Ichinomiya M."/>
            <person name="Sato N."/>
            <person name="Blanc-Mathieu R."/>
            <person name="Endo H."/>
            <person name="Kuwata A."/>
            <person name="Ogata H."/>
        </authorList>
    </citation>
    <scope>NUCLEOTIDE SEQUENCE [LARGE SCALE GENOMIC DNA]</scope>
</reference>
<dbReference type="PROSITE" id="PS50222">
    <property type="entry name" value="EF_HAND_2"/>
    <property type="match status" value="1"/>
</dbReference>
<dbReference type="PANTHER" id="PTHR46726">
    <property type="entry name" value="TWO PORE CHANNEL 3"/>
    <property type="match status" value="1"/>
</dbReference>
<feature type="transmembrane region" description="Helical" evidence="6">
    <location>
        <begin position="153"/>
        <end position="174"/>
    </location>
</feature>
<feature type="region of interest" description="Disordered" evidence="5">
    <location>
        <begin position="21"/>
        <end position="49"/>
    </location>
</feature>
<dbReference type="InterPro" id="IPR002048">
    <property type="entry name" value="EF_hand_dom"/>
</dbReference>
<dbReference type="InterPro" id="IPR005821">
    <property type="entry name" value="Ion_trans_dom"/>
</dbReference>
<dbReference type="EMBL" id="BRYB01001914">
    <property type="protein sequence ID" value="GMI36239.1"/>
    <property type="molecule type" value="Genomic_DNA"/>
</dbReference>
<evidence type="ECO:0000256" key="1">
    <source>
        <dbReference type="ARBA" id="ARBA00004141"/>
    </source>
</evidence>
<name>A0ABQ6MZH6_9STRA</name>
<feature type="compositionally biased region" description="Gly residues" evidence="5">
    <location>
        <begin position="732"/>
        <end position="746"/>
    </location>
</feature>
<feature type="transmembrane region" description="Helical" evidence="6">
    <location>
        <begin position="284"/>
        <end position="308"/>
    </location>
</feature>
<keyword evidence="9" id="KW-1185">Reference proteome</keyword>
<feature type="region of interest" description="Disordered" evidence="5">
    <location>
        <begin position="715"/>
        <end position="765"/>
    </location>
</feature>
<evidence type="ECO:0000256" key="4">
    <source>
        <dbReference type="ARBA" id="ARBA00023136"/>
    </source>
</evidence>
<dbReference type="InterPro" id="IPR018247">
    <property type="entry name" value="EF_Hand_1_Ca_BS"/>
</dbReference>
<keyword evidence="2 6" id="KW-0812">Transmembrane</keyword>
<keyword evidence="4 6" id="KW-0472">Membrane</keyword>
<dbReference type="Proteomes" id="UP001165060">
    <property type="component" value="Unassembled WGS sequence"/>
</dbReference>
<evidence type="ECO:0000256" key="5">
    <source>
        <dbReference type="SAM" id="MobiDB-lite"/>
    </source>
</evidence>
<feature type="compositionally biased region" description="Polar residues" evidence="5">
    <location>
        <begin position="752"/>
        <end position="762"/>
    </location>
</feature>
<dbReference type="Pfam" id="PF00520">
    <property type="entry name" value="Ion_trans"/>
    <property type="match status" value="1"/>
</dbReference>
<feature type="region of interest" description="Disordered" evidence="5">
    <location>
        <begin position="830"/>
        <end position="854"/>
    </location>
</feature>
<evidence type="ECO:0000256" key="6">
    <source>
        <dbReference type="SAM" id="Phobius"/>
    </source>
</evidence>
<feature type="transmembrane region" description="Helical" evidence="6">
    <location>
        <begin position="354"/>
        <end position="380"/>
    </location>
</feature>
<feature type="transmembrane region" description="Helical" evidence="6">
    <location>
        <begin position="543"/>
        <end position="564"/>
    </location>
</feature>
<feature type="compositionally biased region" description="Low complexity" evidence="5">
    <location>
        <begin position="845"/>
        <end position="854"/>
    </location>
</feature>
<feature type="transmembrane region" description="Helical" evidence="6">
    <location>
        <begin position="243"/>
        <end position="264"/>
    </location>
</feature>
<comment type="subcellular location">
    <subcellularLocation>
        <location evidence="1">Membrane</location>
        <topology evidence="1">Multi-pass membrane protein</topology>
    </subcellularLocation>
</comment>
<evidence type="ECO:0000313" key="9">
    <source>
        <dbReference type="Proteomes" id="UP001165060"/>
    </source>
</evidence>
<dbReference type="PANTHER" id="PTHR46726:SF1">
    <property type="entry name" value="TWO-PORE CALCIUM CHANNEL 3"/>
    <property type="match status" value="1"/>
</dbReference>
<feature type="transmembrane region" description="Helical" evidence="6">
    <location>
        <begin position="114"/>
        <end position="133"/>
    </location>
</feature>
<dbReference type="Gene3D" id="1.10.287.70">
    <property type="match status" value="2"/>
</dbReference>
<dbReference type="PROSITE" id="PS00018">
    <property type="entry name" value="EF_HAND_1"/>
    <property type="match status" value="1"/>
</dbReference>
<evidence type="ECO:0000313" key="8">
    <source>
        <dbReference type="EMBL" id="GMI36239.1"/>
    </source>
</evidence>
<feature type="domain" description="EF-hand" evidence="7">
    <location>
        <begin position="435"/>
        <end position="470"/>
    </location>
</feature>
<organism evidence="8 9">
    <name type="scientific">Tetraparma gracilis</name>
    <dbReference type="NCBI Taxonomy" id="2962635"/>
    <lineage>
        <taxon>Eukaryota</taxon>
        <taxon>Sar</taxon>
        <taxon>Stramenopiles</taxon>
        <taxon>Ochrophyta</taxon>
        <taxon>Bolidophyceae</taxon>
        <taxon>Parmales</taxon>
        <taxon>Triparmaceae</taxon>
        <taxon>Tetraparma</taxon>
    </lineage>
</organism>
<feature type="transmembrane region" description="Helical" evidence="6">
    <location>
        <begin position="320"/>
        <end position="342"/>
    </location>
</feature>
<evidence type="ECO:0000256" key="3">
    <source>
        <dbReference type="ARBA" id="ARBA00022989"/>
    </source>
</evidence>
<proteinExistence type="predicted"/>
<feature type="compositionally biased region" description="Acidic residues" evidence="5">
    <location>
        <begin position="889"/>
        <end position="899"/>
    </location>
</feature>
<protein>
    <recommendedName>
        <fullName evidence="7">EF-hand domain-containing protein</fullName>
    </recommendedName>
</protein>
<feature type="transmembrane region" description="Helical" evidence="6">
    <location>
        <begin position="626"/>
        <end position="653"/>
    </location>
</feature>
<evidence type="ECO:0000256" key="2">
    <source>
        <dbReference type="ARBA" id="ARBA00022692"/>
    </source>
</evidence>
<feature type="region of interest" description="Disordered" evidence="5">
    <location>
        <begin position="875"/>
        <end position="986"/>
    </location>
</feature>
<feature type="compositionally biased region" description="Gly residues" evidence="5">
    <location>
        <begin position="900"/>
        <end position="910"/>
    </location>
</feature>
<feature type="compositionally biased region" description="Basic and acidic residues" evidence="5">
    <location>
        <begin position="27"/>
        <end position="43"/>
    </location>
</feature>
<gene>
    <name evidence="8" type="ORF">TeGR_g3457</name>
</gene>
<keyword evidence="3 6" id="KW-1133">Transmembrane helix</keyword>
<feature type="compositionally biased region" description="Gly residues" evidence="5">
    <location>
        <begin position="958"/>
        <end position="969"/>
    </location>
</feature>
<comment type="caution">
    <text evidence="8">The sequence shown here is derived from an EMBL/GenBank/DDBJ whole genome shotgun (WGS) entry which is preliminary data.</text>
</comment>
<feature type="compositionally biased region" description="Gly residues" evidence="5">
    <location>
        <begin position="920"/>
        <end position="929"/>
    </location>
</feature>
<evidence type="ECO:0000259" key="7">
    <source>
        <dbReference type="PROSITE" id="PS50222"/>
    </source>
</evidence>